<feature type="domain" description="FAD/NAD(P)-binding" evidence="12">
    <location>
        <begin position="10"/>
        <end position="354"/>
    </location>
</feature>
<dbReference type="Gene3D" id="3.50.50.60">
    <property type="entry name" value="FAD/NAD(P)-binding domain"/>
    <property type="match status" value="2"/>
</dbReference>
<dbReference type="eggNOG" id="COG1249">
    <property type="taxonomic scope" value="Bacteria"/>
</dbReference>
<dbReference type="PRINTS" id="PR00411">
    <property type="entry name" value="PNDRDTASEI"/>
</dbReference>
<name>B8DP21_NITV9</name>
<evidence type="ECO:0000256" key="8">
    <source>
        <dbReference type="PIRSR" id="PIRSR000350-3"/>
    </source>
</evidence>
<evidence type="ECO:0000313" key="13">
    <source>
        <dbReference type="EMBL" id="ACL07853.1"/>
    </source>
</evidence>
<feature type="binding site" evidence="8">
    <location>
        <begin position="182"/>
        <end position="189"/>
    </location>
    <ligand>
        <name>NAD(+)</name>
        <dbReference type="ChEBI" id="CHEBI:57540"/>
    </ligand>
</feature>
<feature type="disulfide bond" description="Redox-active" evidence="9">
    <location>
        <begin position="47"/>
        <end position="52"/>
    </location>
</feature>
<evidence type="ECO:0000256" key="1">
    <source>
        <dbReference type="ARBA" id="ARBA00007532"/>
    </source>
</evidence>
<evidence type="ECO:0000256" key="4">
    <source>
        <dbReference type="ARBA" id="ARBA00022857"/>
    </source>
</evidence>
<keyword evidence="2 10" id="KW-0285">Flavoprotein</keyword>
<evidence type="ECO:0000256" key="10">
    <source>
        <dbReference type="RuleBase" id="RU003691"/>
    </source>
</evidence>
<keyword evidence="7 10" id="KW-0676">Redox-active center</keyword>
<dbReference type="PRINTS" id="PR00368">
    <property type="entry name" value="FADPNR"/>
</dbReference>
<dbReference type="EMBL" id="CP001197">
    <property type="protein sequence ID" value="ACL07853.1"/>
    <property type="molecule type" value="Genomic_DNA"/>
</dbReference>
<keyword evidence="6" id="KW-1015">Disulfide bond</keyword>
<feature type="domain" description="Pyridine nucleotide-disulphide oxidoreductase dimerisation" evidence="11">
    <location>
        <begin position="374"/>
        <end position="479"/>
    </location>
</feature>
<protein>
    <submittedName>
        <fullName evidence="13">Pyridine nucleotide-disulphide oxidoreductase dimerisation region</fullName>
    </submittedName>
</protein>
<dbReference type="GO" id="GO:0016668">
    <property type="term" value="F:oxidoreductase activity, acting on a sulfur group of donors, NAD(P) as acceptor"/>
    <property type="evidence" value="ECO:0007669"/>
    <property type="project" value="InterPro"/>
</dbReference>
<evidence type="ECO:0000256" key="2">
    <source>
        <dbReference type="ARBA" id="ARBA00022630"/>
    </source>
</evidence>
<reference evidence="13" key="1">
    <citation type="submission" date="2008-10" db="EMBL/GenBank/DDBJ databases">
        <title>Complete sequence of Desulfovibrio vulgaris str. 'Miyazaki F'.</title>
        <authorList>
            <person name="Lucas S."/>
            <person name="Copeland A."/>
            <person name="Lapidus A."/>
            <person name="Glavina del Rio T."/>
            <person name="Dalin E."/>
            <person name="Tice H."/>
            <person name="Bruce D."/>
            <person name="Goodwin L."/>
            <person name="Pitluck S."/>
            <person name="Sims D."/>
            <person name="Brettin T."/>
            <person name="Detter J.C."/>
            <person name="Han C."/>
            <person name="Larimer F."/>
            <person name="Land M."/>
            <person name="Hauser L."/>
            <person name="Kyrpides N."/>
            <person name="Mikhailova N."/>
            <person name="Hazen T.C."/>
            <person name="Richardson P."/>
        </authorList>
    </citation>
    <scope>NUCLEOTIDE SEQUENCE</scope>
    <source>
        <strain evidence="13">Miyazaki F</strain>
    </source>
</reference>
<evidence type="ECO:0000256" key="3">
    <source>
        <dbReference type="ARBA" id="ARBA00022827"/>
    </source>
</evidence>
<dbReference type="InterPro" id="IPR023753">
    <property type="entry name" value="FAD/NAD-binding_dom"/>
</dbReference>
<keyword evidence="4" id="KW-0521">NADP</keyword>
<gene>
    <name evidence="13" type="ordered locus">DvMF_0898</name>
</gene>
<dbReference type="Pfam" id="PF02852">
    <property type="entry name" value="Pyr_redox_dim"/>
    <property type="match status" value="1"/>
</dbReference>
<dbReference type="GO" id="GO:0003955">
    <property type="term" value="F:NAD(P)H dehydrogenase (quinone) activity"/>
    <property type="evidence" value="ECO:0007669"/>
    <property type="project" value="TreeGrafter"/>
</dbReference>
<accession>B8DP21</accession>
<evidence type="ECO:0000256" key="6">
    <source>
        <dbReference type="ARBA" id="ARBA00023157"/>
    </source>
</evidence>
<comment type="cofactor">
    <cofactor evidence="8">
        <name>FAD</name>
        <dbReference type="ChEBI" id="CHEBI:57692"/>
    </cofactor>
    <text evidence="8">Binds 1 FAD per subunit.</text>
</comment>
<dbReference type="Pfam" id="PF07992">
    <property type="entry name" value="Pyr_redox_2"/>
    <property type="match status" value="1"/>
</dbReference>
<feature type="binding site" evidence="8">
    <location>
        <position position="56"/>
    </location>
    <ligand>
        <name>FAD</name>
        <dbReference type="ChEBI" id="CHEBI:57692"/>
    </ligand>
</feature>
<sequence>MARTPRHDADLLVIGGGAAGLTAAAGAARFGARVVLAEREPALGGDCLHHGCVPSKTLLATARARHVMRRAALFGLPAPELEPVDFAAVARRIREVQAVIQRHDSPQRFTGLGVDVRFGPARFCDEHTVEIGGRRVSAARILIATGSSPQLPPLPGLDTVPFLTNRDIFSLDALPASLLVLGGGPMACEMAQAFARLGSRVTMVLRGPRILPRDDADMAGVVHASLAADGVRVLAGATVKMLRAVSAISGRFGKPGEPVGADGNDAAGTGVEAELEVPQGEGRGPLVVRADRLLAALGRTPETAGLDLAAAGVATGRHGGITVDGRMRTSQPHVFAAGDVTGDWQFTHAAGHEAGVVVANAVLRLPRRADHARMPWCTFTDPELASVGCNERMAAERGLPVDVHVEPFAANDRALAEGTPEGRLKLVLRKGGNRVLGVQAVGPHAGEVLNEWVAVLGGGVRLSALAGAVHPYPTLGEISARAAGNVVSRVLFSVGARRLLRLLFGYRG</sequence>
<dbReference type="InterPro" id="IPR036188">
    <property type="entry name" value="FAD/NAD-bd_sf"/>
</dbReference>
<dbReference type="STRING" id="883.DvMF_0898"/>
<evidence type="ECO:0000256" key="5">
    <source>
        <dbReference type="ARBA" id="ARBA00023002"/>
    </source>
</evidence>
<organism evidence="13">
    <name type="scientific">Nitratidesulfovibrio vulgaris (strain DSM 19637 / Miyazaki F)</name>
    <name type="common">Desulfovibrio vulgaris</name>
    <dbReference type="NCBI Taxonomy" id="883"/>
    <lineage>
        <taxon>Bacteria</taxon>
        <taxon>Pseudomonadati</taxon>
        <taxon>Thermodesulfobacteriota</taxon>
        <taxon>Desulfovibrionia</taxon>
        <taxon>Desulfovibrionales</taxon>
        <taxon>Desulfovibrionaceae</taxon>
        <taxon>Nitratidesulfovibrio</taxon>
    </lineage>
</organism>
<dbReference type="SUPFAM" id="SSF55424">
    <property type="entry name" value="FAD/NAD-linked reductases, dimerisation (C-terminal) domain"/>
    <property type="match status" value="1"/>
</dbReference>
<dbReference type="InterPro" id="IPR012999">
    <property type="entry name" value="Pyr_OxRdtase_I_AS"/>
</dbReference>
<dbReference type="PANTHER" id="PTHR43014:SF2">
    <property type="entry name" value="MERCURIC REDUCTASE"/>
    <property type="match status" value="1"/>
</dbReference>
<dbReference type="FunFam" id="3.30.390.30:FF:000001">
    <property type="entry name" value="Dihydrolipoyl dehydrogenase"/>
    <property type="match status" value="1"/>
</dbReference>
<keyword evidence="5 10" id="KW-0560">Oxidoreductase</keyword>
<dbReference type="Gene3D" id="3.30.390.30">
    <property type="match status" value="1"/>
</dbReference>
<dbReference type="KEGG" id="dvm:DvMF_0898"/>
<keyword evidence="3 8" id="KW-0274">FAD</keyword>
<feature type="binding site" evidence="8">
    <location>
        <position position="339"/>
    </location>
    <ligand>
        <name>FAD</name>
        <dbReference type="ChEBI" id="CHEBI:57692"/>
    </ligand>
</feature>
<dbReference type="GO" id="GO:0050660">
    <property type="term" value="F:flavin adenine dinucleotide binding"/>
    <property type="evidence" value="ECO:0007669"/>
    <property type="project" value="TreeGrafter"/>
</dbReference>
<evidence type="ECO:0000256" key="7">
    <source>
        <dbReference type="ARBA" id="ARBA00023284"/>
    </source>
</evidence>
<keyword evidence="8" id="KW-0547">Nucleotide-binding</keyword>
<dbReference type="InterPro" id="IPR001100">
    <property type="entry name" value="Pyr_nuc-diS_OxRdtase"/>
</dbReference>
<dbReference type="SUPFAM" id="SSF51905">
    <property type="entry name" value="FAD/NAD(P)-binding domain"/>
    <property type="match status" value="2"/>
</dbReference>
<dbReference type="PIRSF" id="PIRSF000350">
    <property type="entry name" value="Mercury_reductase_MerA"/>
    <property type="match status" value="1"/>
</dbReference>
<feature type="binding site" evidence="8">
    <location>
        <begin position="145"/>
        <end position="147"/>
    </location>
    <ligand>
        <name>FAD</name>
        <dbReference type="ChEBI" id="CHEBI:57692"/>
    </ligand>
</feature>
<keyword evidence="8" id="KW-0520">NAD</keyword>
<dbReference type="AlphaFoldDB" id="B8DP21"/>
<dbReference type="PROSITE" id="PS00076">
    <property type="entry name" value="PYRIDINE_REDOX_1"/>
    <property type="match status" value="1"/>
</dbReference>
<dbReference type="OrthoDB" id="9786429at2"/>
<dbReference type="PANTHER" id="PTHR43014">
    <property type="entry name" value="MERCURIC REDUCTASE"/>
    <property type="match status" value="1"/>
</dbReference>
<dbReference type="HOGENOM" id="CLU_016755_1_0_7"/>
<feature type="binding site" evidence="8">
    <location>
        <position position="298"/>
    </location>
    <ligand>
        <name>NAD(+)</name>
        <dbReference type="ChEBI" id="CHEBI:57540"/>
    </ligand>
</feature>
<proteinExistence type="inferred from homology"/>
<dbReference type="InterPro" id="IPR004099">
    <property type="entry name" value="Pyr_nucl-diS_OxRdtase_dimer"/>
</dbReference>
<dbReference type="InterPro" id="IPR016156">
    <property type="entry name" value="FAD/NAD-linked_Rdtase_dimer_sf"/>
</dbReference>
<evidence type="ECO:0000259" key="12">
    <source>
        <dbReference type="Pfam" id="PF07992"/>
    </source>
</evidence>
<evidence type="ECO:0000259" key="11">
    <source>
        <dbReference type="Pfam" id="PF02852"/>
    </source>
</evidence>
<evidence type="ECO:0000256" key="9">
    <source>
        <dbReference type="PIRSR" id="PIRSR000350-4"/>
    </source>
</evidence>
<comment type="similarity">
    <text evidence="1 10">Belongs to the class-I pyridine nucleotide-disulfide oxidoreductase family.</text>
</comment>